<evidence type="ECO:0000313" key="2">
    <source>
        <dbReference type="EMBL" id="XAM18834.1"/>
    </source>
</evidence>
<feature type="transmembrane region" description="Helical" evidence="1">
    <location>
        <begin position="17"/>
        <end position="44"/>
    </location>
</feature>
<organism evidence="2 3">
    <name type="scientific">Helicobacter mastomyrinus</name>
    <dbReference type="NCBI Taxonomy" id="287948"/>
    <lineage>
        <taxon>Bacteria</taxon>
        <taxon>Pseudomonadati</taxon>
        <taxon>Campylobacterota</taxon>
        <taxon>Epsilonproteobacteria</taxon>
        <taxon>Campylobacterales</taxon>
        <taxon>Helicobacteraceae</taxon>
        <taxon>Helicobacter</taxon>
    </lineage>
</organism>
<protein>
    <submittedName>
        <fullName evidence="2">Uncharacterized protein</fullName>
    </submittedName>
</protein>
<accession>A0ABZ3F8W6</accession>
<keyword evidence="1" id="KW-0472">Membrane</keyword>
<sequence>MSINSAFLLKMNEQLQIVFFAIGGGGITPIYLPLMPLLVAILSIMH</sequence>
<evidence type="ECO:0000256" key="1">
    <source>
        <dbReference type="SAM" id="Phobius"/>
    </source>
</evidence>
<keyword evidence="3" id="KW-1185">Reference proteome</keyword>
<name>A0ABZ3F8W6_9HELI</name>
<evidence type="ECO:0000313" key="3">
    <source>
        <dbReference type="Proteomes" id="UP001434737"/>
    </source>
</evidence>
<dbReference type="EMBL" id="CP145316">
    <property type="protein sequence ID" value="XAM18834.1"/>
    <property type="molecule type" value="Genomic_DNA"/>
</dbReference>
<dbReference type="RefSeq" id="WP_295697734.1">
    <property type="nucleotide sequence ID" value="NZ_CP145316.1"/>
</dbReference>
<dbReference type="Proteomes" id="UP001434737">
    <property type="component" value="Chromosome"/>
</dbReference>
<keyword evidence="1" id="KW-1133">Transmembrane helix</keyword>
<reference evidence="2 3" key="1">
    <citation type="submission" date="2024-02" db="EMBL/GenBank/DDBJ databases">
        <title>Genome and pathogenicity analysis of Helicobacter mastomyrinus isolated from mice.</title>
        <authorList>
            <person name="Zhu L."/>
        </authorList>
    </citation>
    <scope>NUCLEOTIDE SEQUENCE [LARGE SCALE GENOMIC DNA]</scope>
    <source>
        <strain evidence="2 3">Hm-17</strain>
    </source>
</reference>
<proteinExistence type="predicted"/>
<gene>
    <name evidence="2" type="ORF">V3I05_03915</name>
</gene>
<keyword evidence="1" id="KW-0812">Transmembrane</keyword>